<dbReference type="GO" id="GO:0003724">
    <property type="term" value="F:RNA helicase activity"/>
    <property type="evidence" value="ECO:0007669"/>
    <property type="project" value="InterPro"/>
</dbReference>
<evidence type="ECO:0000256" key="11">
    <source>
        <dbReference type="ARBA" id="ARBA00030297"/>
    </source>
</evidence>
<feature type="compositionally biased region" description="Basic residues" evidence="14">
    <location>
        <begin position="1"/>
        <end position="11"/>
    </location>
</feature>
<evidence type="ECO:0000256" key="12">
    <source>
        <dbReference type="PROSITE-ProRule" id="PRU00552"/>
    </source>
</evidence>
<keyword evidence="6" id="KW-0648">Protein biosynthesis</keyword>
<protein>
    <recommendedName>
        <fullName evidence="8">Probable eukaryotic initiation factor 4A</fullName>
    </recommendedName>
    <alternativeName>
        <fullName evidence="11">ATP-dependent RNA helicase eIF4A</fullName>
    </alternativeName>
</protein>
<dbReference type="GO" id="GO:0005829">
    <property type="term" value="C:cytosol"/>
    <property type="evidence" value="ECO:0007669"/>
    <property type="project" value="TreeGrafter"/>
</dbReference>
<feature type="compositionally biased region" description="Basic and acidic residues" evidence="14">
    <location>
        <begin position="442"/>
        <end position="461"/>
    </location>
</feature>
<evidence type="ECO:0000259" key="17">
    <source>
        <dbReference type="PROSITE" id="PS51195"/>
    </source>
</evidence>
<evidence type="ECO:0000259" key="16">
    <source>
        <dbReference type="PROSITE" id="PS51194"/>
    </source>
</evidence>
<gene>
    <name evidence="18" type="ORF">BSAL_71805</name>
</gene>
<dbReference type="OMA" id="GIGIKCC"/>
<reference evidence="19" key="1">
    <citation type="submission" date="2015-09" db="EMBL/GenBank/DDBJ databases">
        <authorList>
            <consortium name="Pathogen Informatics"/>
        </authorList>
    </citation>
    <scope>NUCLEOTIDE SEQUENCE [LARGE SCALE GENOMIC DNA]</scope>
    <source>
        <strain evidence="19">Lake Konstanz</strain>
    </source>
</reference>
<name>A0A0S4IWQ8_BODSA</name>
<keyword evidence="19" id="KW-1185">Reference proteome</keyword>
<dbReference type="InterPro" id="IPR000629">
    <property type="entry name" value="RNA-helicase_DEAD-box_CS"/>
</dbReference>
<dbReference type="GO" id="GO:0016787">
    <property type="term" value="F:hydrolase activity"/>
    <property type="evidence" value="ECO:0007669"/>
    <property type="project" value="UniProtKB-KW"/>
</dbReference>
<dbReference type="InterPro" id="IPR027417">
    <property type="entry name" value="P-loop_NTPase"/>
</dbReference>
<keyword evidence="1" id="KW-0396">Initiation factor</keyword>
<dbReference type="GO" id="GO:0003676">
    <property type="term" value="F:nucleic acid binding"/>
    <property type="evidence" value="ECO:0007669"/>
    <property type="project" value="InterPro"/>
</dbReference>
<feature type="region of interest" description="Disordered" evidence="14">
    <location>
        <begin position="1"/>
        <end position="48"/>
    </location>
</feature>
<dbReference type="PROSITE" id="PS00039">
    <property type="entry name" value="DEAD_ATP_HELICASE"/>
    <property type="match status" value="1"/>
</dbReference>
<evidence type="ECO:0000259" key="15">
    <source>
        <dbReference type="PROSITE" id="PS51192"/>
    </source>
</evidence>
<dbReference type="GO" id="GO:0005524">
    <property type="term" value="F:ATP binding"/>
    <property type="evidence" value="ECO:0007669"/>
    <property type="project" value="UniProtKB-KW"/>
</dbReference>
<evidence type="ECO:0000256" key="6">
    <source>
        <dbReference type="ARBA" id="ARBA00022917"/>
    </source>
</evidence>
<dbReference type="AlphaFoldDB" id="A0A0S4IWQ8"/>
<dbReference type="SUPFAM" id="SSF52540">
    <property type="entry name" value="P-loop containing nucleoside triphosphate hydrolases"/>
    <property type="match status" value="1"/>
</dbReference>
<evidence type="ECO:0000256" key="9">
    <source>
        <dbReference type="ARBA" id="ARBA00024769"/>
    </source>
</evidence>
<evidence type="ECO:0000256" key="10">
    <source>
        <dbReference type="ARBA" id="ARBA00025917"/>
    </source>
</evidence>
<sequence length="526" mass="58875">MSAVAKKKLAKKSTGEAVAPKREKKAAVVAAAPVDDEPREANPDLLDNEEAKEQSFEGIGLCKELAQACRDAGWRYPTRIQAATVPVVAEGRDIIGVAQTGSGKTGAYVLPMVNWLLLEPKTPYLSVMVLVPTRELAQQVRDQFVMLGQSVGLRVALLVGGMDMVDQACELSKRPHVIVGTPGRIKDHLSNTKGFRLVKLHAIVLDEADKMLDMDYEKEIDAILEHLPMERQSLLFSATLSTKIDRLQKACLRDPVMLAVHRNNSTVEQLKQYYLFAPFSQMLPNLHWYLTKETGNHILIFCQSGALVHKITLTLRYLGHRALPLMGRMTQENRNAALAKFKDGHVRILVCTDLAQRGLDIPHTDVVVNYALPLGIKDYIHRVGRTARAGAHGKAVNLISQYDVVQLQAIEKTTGVQCEEWPVAEGDIQSILQRVEDAEQEANREIRENESSEKLEKEERILTQPKVGKRTRSNADVGNDDAKHGAGDFSMIRERRNNEEVFNMTRKQQFKSLWAKRRESRSAGKK</sequence>
<feature type="domain" description="Helicase C-terminal" evidence="16">
    <location>
        <begin position="282"/>
        <end position="429"/>
    </location>
</feature>
<dbReference type="Pfam" id="PF00271">
    <property type="entry name" value="Helicase_C"/>
    <property type="match status" value="1"/>
</dbReference>
<evidence type="ECO:0000256" key="8">
    <source>
        <dbReference type="ARBA" id="ARBA00024417"/>
    </source>
</evidence>
<evidence type="ECO:0000256" key="1">
    <source>
        <dbReference type="ARBA" id="ARBA00022540"/>
    </source>
</evidence>
<dbReference type="InterPro" id="IPR014001">
    <property type="entry name" value="Helicase_ATP-bd"/>
</dbReference>
<dbReference type="Gene3D" id="3.40.50.300">
    <property type="entry name" value="P-loop containing nucleotide triphosphate hydrolases"/>
    <property type="match status" value="2"/>
</dbReference>
<dbReference type="PROSITE" id="PS51195">
    <property type="entry name" value="Q_MOTIF"/>
    <property type="match status" value="1"/>
</dbReference>
<dbReference type="Pfam" id="PF00270">
    <property type="entry name" value="DEAD"/>
    <property type="match status" value="1"/>
</dbReference>
<proteinExistence type="inferred from homology"/>
<dbReference type="InterPro" id="IPR014014">
    <property type="entry name" value="RNA_helicase_DEAD_Q_motif"/>
</dbReference>
<keyword evidence="4 13" id="KW-0347">Helicase</keyword>
<dbReference type="PROSITE" id="PS51192">
    <property type="entry name" value="HELICASE_ATP_BIND_1"/>
    <property type="match status" value="1"/>
</dbReference>
<evidence type="ECO:0000256" key="3">
    <source>
        <dbReference type="ARBA" id="ARBA00022801"/>
    </source>
</evidence>
<feature type="region of interest" description="Disordered" evidence="14">
    <location>
        <begin position="442"/>
        <end position="507"/>
    </location>
</feature>
<evidence type="ECO:0000256" key="14">
    <source>
        <dbReference type="SAM" id="MobiDB-lite"/>
    </source>
</evidence>
<organism evidence="18 19">
    <name type="scientific">Bodo saltans</name>
    <name type="common">Flagellated protozoan</name>
    <dbReference type="NCBI Taxonomy" id="75058"/>
    <lineage>
        <taxon>Eukaryota</taxon>
        <taxon>Discoba</taxon>
        <taxon>Euglenozoa</taxon>
        <taxon>Kinetoplastea</taxon>
        <taxon>Metakinetoplastina</taxon>
        <taxon>Eubodonida</taxon>
        <taxon>Bodonidae</taxon>
        <taxon>Bodo</taxon>
    </lineage>
</organism>
<dbReference type="GO" id="GO:0003743">
    <property type="term" value="F:translation initiation factor activity"/>
    <property type="evidence" value="ECO:0007669"/>
    <property type="project" value="UniProtKB-KW"/>
</dbReference>
<dbReference type="CDD" id="cd18787">
    <property type="entry name" value="SF2_C_DEAD"/>
    <property type="match status" value="1"/>
</dbReference>
<dbReference type="InterPro" id="IPR011545">
    <property type="entry name" value="DEAD/DEAH_box_helicase_dom"/>
</dbReference>
<dbReference type="SMART" id="SM00490">
    <property type="entry name" value="HELICc"/>
    <property type="match status" value="1"/>
</dbReference>
<accession>A0A0S4IWQ8</accession>
<feature type="domain" description="DEAD-box RNA helicase Q" evidence="17">
    <location>
        <begin position="54"/>
        <end position="82"/>
    </location>
</feature>
<dbReference type="Proteomes" id="UP000051952">
    <property type="component" value="Unassembled WGS sequence"/>
</dbReference>
<dbReference type="FunFam" id="3.40.50.300:FF:000892">
    <property type="entry name" value="probable ATP-dependent RNA helicase DDX49"/>
    <property type="match status" value="1"/>
</dbReference>
<comment type="function">
    <text evidence="9">ATP-dependent RNA helicase which is a subunit of the eIF4F complex involved in cap recognition and is required for mRNA binding to ribosome. In the current model of translation initiation, eIF4A unwinds RNA secondary structures in the 5'-UTR of mRNAs which is necessary to allow efficient binding of the small ribosomal subunit, and subsequent scanning for the initiator codon.</text>
</comment>
<feature type="compositionally biased region" description="Basic and acidic residues" evidence="14">
    <location>
        <begin position="480"/>
        <end position="499"/>
    </location>
</feature>
<dbReference type="PANTHER" id="PTHR47959:SF24">
    <property type="entry name" value="ATP-DEPENDENT RNA HELICASE"/>
    <property type="match status" value="1"/>
</dbReference>
<evidence type="ECO:0000256" key="7">
    <source>
        <dbReference type="ARBA" id="ARBA00024352"/>
    </source>
</evidence>
<evidence type="ECO:0000313" key="19">
    <source>
        <dbReference type="Proteomes" id="UP000051952"/>
    </source>
</evidence>
<comment type="similarity">
    <text evidence="7">Belongs to the DEAD box helicase family. eIF4A subfamily.</text>
</comment>
<dbReference type="InterPro" id="IPR001650">
    <property type="entry name" value="Helicase_C-like"/>
</dbReference>
<evidence type="ECO:0000256" key="13">
    <source>
        <dbReference type="RuleBase" id="RU000492"/>
    </source>
</evidence>
<dbReference type="PROSITE" id="PS51194">
    <property type="entry name" value="HELICASE_CTER"/>
    <property type="match status" value="1"/>
</dbReference>
<feature type="short sequence motif" description="Q motif" evidence="12">
    <location>
        <begin position="54"/>
        <end position="82"/>
    </location>
</feature>
<evidence type="ECO:0000256" key="2">
    <source>
        <dbReference type="ARBA" id="ARBA00022741"/>
    </source>
</evidence>
<dbReference type="VEuPathDB" id="TriTrypDB:BSAL_71805"/>
<dbReference type="InterPro" id="IPR050079">
    <property type="entry name" value="DEAD_box_RNA_helicase"/>
</dbReference>
<dbReference type="SMART" id="SM00487">
    <property type="entry name" value="DEXDc"/>
    <property type="match status" value="1"/>
</dbReference>
<feature type="domain" description="Helicase ATP-binding" evidence="15">
    <location>
        <begin position="85"/>
        <end position="258"/>
    </location>
</feature>
<evidence type="ECO:0000256" key="5">
    <source>
        <dbReference type="ARBA" id="ARBA00022840"/>
    </source>
</evidence>
<keyword evidence="2 13" id="KW-0547">Nucleotide-binding</keyword>
<keyword evidence="5 13" id="KW-0067">ATP-binding</keyword>
<evidence type="ECO:0000313" key="18">
    <source>
        <dbReference type="EMBL" id="CUG06161.1"/>
    </source>
</evidence>
<evidence type="ECO:0000256" key="4">
    <source>
        <dbReference type="ARBA" id="ARBA00022806"/>
    </source>
</evidence>
<dbReference type="EMBL" id="CYKH01000567">
    <property type="protein sequence ID" value="CUG06161.1"/>
    <property type="molecule type" value="Genomic_DNA"/>
</dbReference>
<keyword evidence="3 13" id="KW-0378">Hydrolase</keyword>
<dbReference type="PANTHER" id="PTHR47959">
    <property type="entry name" value="ATP-DEPENDENT RNA HELICASE RHLE-RELATED"/>
    <property type="match status" value="1"/>
</dbReference>
<dbReference type="OrthoDB" id="10261904at2759"/>
<comment type="subunit">
    <text evidence="10">eIF4F is a multi-subunit complex, the composition of which varies with external and internal environmental conditions. It is composed of at least EIF4A, EIF4E and EIF4G.</text>
</comment>